<sequence>MLKMLARAPLGWAPGPQRLVPPTPCAARHCLRRQALRLRQSCLLAPCAAAALQRTEQAGGGDGGGSGTPKRPHSSGGDDNAPDPFNLGRTTVRAFADNFLRLGGGAWLLLQITKTWVDLSHLLARTAGLDQATAPLRDELKASSSQLRADIAASSTQLRADMAAYSTQLRADMAASSTQLRADMTVLGNKVERLQVVVVGVAVLGAWLGRKPGAGRGAK</sequence>
<dbReference type="KEGG" id="mng:MNEG_15335"/>
<protein>
    <submittedName>
        <fullName evidence="2">Uncharacterized protein</fullName>
    </submittedName>
</protein>
<organism evidence="2 3">
    <name type="scientific">Monoraphidium neglectum</name>
    <dbReference type="NCBI Taxonomy" id="145388"/>
    <lineage>
        <taxon>Eukaryota</taxon>
        <taxon>Viridiplantae</taxon>
        <taxon>Chlorophyta</taxon>
        <taxon>core chlorophytes</taxon>
        <taxon>Chlorophyceae</taxon>
        <taxon>CS clade</taxon>
        <taxon>Sphaeropleales</taxon>
        <taxon>Selenastraceae</taxon>
        <taxon>Monoraphidium</taxon>
    </lineage>
</organism>
<dbReference type="AlphaFoldDB" id="A0A0D2K978"/>
<accession>A0A0D2K978</accession>
<dbReference type="EMBL" id="KK105452">
    <property type="protein sequence ID" value="KIY92628.1"/>
    <property type="molecule type" value="Genomic_DNA"/>
</dbReference>
<reference evidence="2 3" key="1">
    <citation type="journal article" date="2013" name="BMC Genomics">
        <title>Reconstruction of the lipid metabolism for the microalga Monoraphidium neglectum from its genome sequence reveals characteristics suitable for biofuel production.</title>
        <authorList>
            <person name="Bogen C."/>
            <person name="Al-Dilaimi A."/>
            <person name="Albersmeier A."/>
            <person name="Wichmann J."/>
            <person name="Grundmann M."/>
            <person name="Rupp O."/>
            <person name="Lauersen K.J."/>
            <person name="Blifernez-Klassen O."/>
            <person name="Kalinowski J."/>
            <person name="Goesmann A."/>
            <person name="Mussgnug J.H."/>
            <person name="Kruse O."/>
        </authorList>
    </citation>
    <scope>NUCLEOTIDE SEQUENCE [LARGE SCALE GENOMIC DNA]</scope>
    <source>
        <strain evidence="2 3">SAG 48.87</strain>
    </source>
</reference>
<name>A0A0D2K978_9CHLO</name>
<proteinExistence type="predicted"/>
<dbReference type="GeneID" id="25732986"/>
<feature type="region of interest" description="Disordered" evidence="1">
    <location>
        <begin position="56"/>
        <end position="85"/>
    </location>
</feature>
<dbReference type="RefSeq" id="XP_013891648.1">
    <property type="nucleotide sequence ID" value="XM_014036194.1"/>
</dbReference>
<dbReference type="Proteomes" id="UP000054498">
    <property type="component" value="Unassembled WGS sequence"/>
</dbReference>
<evidence type="ECO:0000313" key="2">
    <source>
        <dbReference type="EMBL" id="KIY92628.1"/>
    </source>
</evidence>
<gene>
    <name evidence="2" type="ORF">MNEG_15335</name>
</gene>
<feature type="compositionally biased region" description="Gly residues" evidence="1">
    <location>
        <begin position="58"/>
        <end position="67"/>
    </location>
</feature>
<evidence type="ECO:0000313" key="3">
    <source>
        <dbReference type="Proteomes" id="UP000054498"/>
    </source>
</evidence>
<keyword evidence="3" id="KW-1185">Reference proteome</keyword>
<evidence type="ECO:0000256" key="1">
    <source>
        <dbReference type="SAM" id="MobiDB-lite"/>
    </source>
</evidence>